<reference evidence="2 3" key="1">
    <citation type="journal article" date="2021" name="Genome Biol.">
        <title>AFLAP: assembly-free linkage analysis pipeline using k-mers from genome sequencing data.</title>
        <authorList>
            <person name="Fletcher K."/>
            <person name="Zhang L."/>
            <person name="Gil J."/>
            <person name="Han R."/>
            <person name="Cavanaugh K."/>
            <person name="Michelmore R."/>
        </authorList>
    </citation>
    <scope>NUCLEOTIDE SEQUENCE [LARGE SCALE GENOMIC DNA]</scope>
    <source>
        <strain evidence="2 3">SF5</strain>
    </source>
</reference>
<sequence length="176" mass="19931">MSVSLDQSADAEFLRFVARFCGVSLGSAASGRLRVRLGKMNELYEPSTIAKYLARSADRENELLGQTPLERARVAMWITFARNIQRCPPSSVSAHLQMLEEYLQQKTYVAANRITLADASLFYTLYATVRDFLPAQRNQFVNLIRWFDQVQHTAGVQGFRNFDVIDISPSRIAFTA</sequence>
<dbReference type="SUPFAM" id="SSF47616">
    <property type="entry name" value="GST C-terminal domain-like"/>
    <property type="match status" value="1"/>
</dbReference>
<dbReference type="Pfam" id="PF21972">
    <property type="entry name" value="Arc1p_N_like"/>
    <property type="match status" value="1"/>
</dbReference>
<dbReference type="Proteomes" id="UP000294530">
    <property type="component" value="Unassembled WGS sequence"/>
</dbReference>
<dbReference type="GO" id="GO:0005737">
    <property type="term" value="C:cytoplasm"/>
    <property type="evidence" value="ECO:0007669"/>
    <property type="project" value="TreeGrafter"/>
</dbReference>
<dbReference type="GO" id="GO:0017101">
    <property type="term" value="C:aminoacyl-tRNA synthetase multienzyme complex"/>
    <property type="evidence" value="ECO:0007669"/>
    <property type="project" value="InterPro"/>
</dbReference>
<keyword evidence="3" id="KW-1185">Reference proteome</keyword>
<feature type="domain" description="GST C-terminal" evidence="1">
    <location>
        <begin position="42"/>
        <end position="167"/>
    </location>
</feature>
<evidence type="ECO:0000313" key="3">
    <source>
        <dbReference type="Proteomes" id="UP000294530"/>
    </source>
</evidence>
<dbReference type="Gene3D" id="1.20.1050.130">
    <property type="match status" value="1"/>
</dbReference>
<dbReference type="PANTHER" id="PTHR44490">
    <property type="entry name" value="EUKARYOTIC TRANSLATION ELONGATION FACTOR 1 EPSILON-1"/>
    <property type="match status" value="1"/>
</dbReference>
<accession>A0A976ICW0</accession>
<dbReference type="OrthoDB" id="19141at2759"/>
<evidence type="ECO:0000313" key="2">
    <source>
        <dbReference type="EMBL" id="TDH67232.1"/>
    </source>
</evidence>
<dbReference type="PANTHER" id="PTHR44490:SF1">
    <property type="entry name" value="EUKARYOTIC TRANSLATION ELONGATION FACTOR 1 EPSILON-1"/>
    <property type="match status" value="1"/>
</dbReference>
<dbReference type="EMBL" id="SHOA02000014">
    <property type="protein sequence ID" value="TDH67232.1"/>
    <property type="molecule type" value="Genomic_DNA"/>
</dbReference>
<dbReference type="GeneID" id="94345932"/>
<dbReference type="RefSeq" id="XP_067816731.1">
    <property type="nucleotide sequence ID" value="XM_067960261.1"/>
</dbReference>
<dbReference type="GO" id="GO:0005634">
    <property type="term" value="C:nucleus"/>
    <property type="evidence" value="ECO:0007669"/>
    <property type="project" value="TreeGrafter"/>
</dbReference>
<dbReference type="InterPro" id="IPR053836">
    <property type="entry name" value="Arc1-like_N"/>
</dbReference>
<dbReference type="KEGG" id="blac:94345932"/>
<comment type="caution">
    <text evidence="2">The sequence shown here is derived from an EMBL/GenBank/DDBJ whole genome shotgun (WGS) entry which is preliminary data.</text>
</comment>
<dbReference type="InterPro" id="IPR010987">
    <property type="entry name" value="Glutathione-S-Trfase_C-like"/>
</dbReference>
<proteinExistence type="predicted"/>
<dbReference type="PROSITE" id="PS50405">
    <property type="entry name" value="GST_CTER"/>
    <property type="match status" value="1"/>
</dbReference>
<dbReference type="InterPro" id="IPR042450">
    <property type="entry name" value="EEF1E1"/>
</dbReference>
<organism evidence="2 3">
    <name type="scientific">Bremia lactucae</name>
    <name type="common">Lettuce downy mildew</name>
    <dbReference type="NCBI Taxonomy" id="4779"/>
    <lineage>
        <taxon>Eukaryota</taxon>
        <taxon>Sar</taxon>
        <taxon>Stramenopiles</taxon>
        <taxon>Oomycota</taxon>
        <taxon>Peronosporomycetes</taxon>
        <taxon>Peronosporales</taxon>
        <taxon>Peronosporaceae</taxon>
        <taxon>Bremia</taxon>
    </lineage>
</organism>
<name>A0A976ICW0_BRELC</name>
<dbReference type="InterPro" id="IPR036282">
    <property type="entry name" value="Glutathione-S-Trfase_C_sf"/>
</dbReference>
<dbReference type="AlphaFoldDB" id="A0A976ICW0"/>
<gene>
    <name evidence="2" type="ORF">CCR75_002162</name>
</gene>
<protein>
    <recommendedName>
        <fullName evidence="1">GST C-terminal domain-containing protein</fullName>
    </recommendedName>
</protein>
<evidence type="ECO:0000259" key="1">
    <source>
        <dbReference type="PROSITE" id="PS50405"/>
    </source>
</evidence>